<keyword evidence="5" id="KW-0326">Glycosidase</keyword>
<comment type="caution">
    <text evidence="9">The sequence shown here is derived from an EMBL/GenBank/DDBJ whole genome shotgun (WGS) entry which is preliminary data.</text>
</comment>
<keyword evidence="4" id="KW-0106">Calcium</keyword>
<evidence type="ECO:0000256" key="1">
    <source>
        <dbReference type="ARBA" id="ARBA00001913"/>
    </source>
</evidence>
<evidence type="ECO:0000256" key="5">
    <source>
        <dbReference type="ARBA" id="ARBA00023295"/>
    </source>
</evidence>
<dbReference type="Proteomes" id="UP000405805">
    <property type="component" value="Unassembled WGS sequence"/>
</dbReference>
<dbReference type="Pfam" id="PF14509">
    <property type="entry name" value="GH97_C"/>
    <property type="match status" value="1"/>
</dbReference>
<dbReference type="GO" id="GO:0016798">
    <property type="term" value="F:hydrolase activity, acting on glycosyl bonds"/>
    <property type="evidence" value="ECO:0007669"/>
    <property type="project" value="UniProtKB-KW"/>
</dbReference>
<evidence type="ECO:0000259" key="8">
    <source>
        <dbReference type="Pfam" id="PF14509"/>
    </source>
</evidence>
<dbReference type="EMBL" id="VZBP01000196">
    <property type="protein sequence ID" value="MQO11084.1"/>
    <property type="molecule type" value="Genomic_DNA"/>
</dbReference>
<organism evidence="9 10">
    <name type="scientific">Segatella copri</name>
    <dbReference type="NCBI Taxonomy" id="165179"/>
    <lineage>
        <taxon>Bacteria</taxon>
        <taxon>Pseudomonadati</taxon>
        <taxon>Bacteroidota</taxon>
        <taxon>Bacteroidia</taxon>
        <taxon>Bacteroidales</taxon>
        <taxon>Prevotellaceae</taxon>
        <taxon>Segatella</taxon>
    </lineage>
</organism>
<feature type="domain" description="Glycosyl-hydrolase 97 C-terminal oligomerisation" evidence="8">
    <location>
        <begin position="567"/>
        <end position="662"/>
    </location>
</feature>
<dbReference type="Gene3D" id="2.60.40.1180">
    <property type="entry name" value="Golgi alpha-mannosidase II"/>
    <property type="match status" value="1"/>
</dbReference>
<dbReference type="InterPro" id="IPR029483">
    <property type="entry name" value="GH97_C"/>
</dbReference>
<dbReference type="PANTHER" id="PTHR35803">
    <property type="entry name" value="GLUCAN 1,4-ALPHA-GLUCOSIDASE SUSB-RELATED"/>
    <property type="match status" value="1"/>
</dbReference>
<dbReference type="GO" id="GO:0030246">
    <property type="term" value="F:carbohydrate binding"/>
    <property type="evidence" value="ECO:0007669"/>
    <property type="project" value="InterPro"/>
</dbReference>
<evidence type="ECO:0000313" key="10">
    <source>
        <dbReference type="Proteomes" id="UP000405805"/>
    </source>
</evidence>
<dbReference type="InterPro" id="IPR013785">
    <property type="entry name" value="Aldolase_TIM"/>
</dbReference>
<sequence length="665" mass="76340">MFVEKTLTNMKKFFILILASIFMEAPLHAQKYSLQSPDGHIALTISNQEQLTYSVQLDGKTLIAPSPMGFQLKDEKEMKGNFIVENDAKVKSGIESWTPVVRNKHAECKVPYQELTLNLKEKDDQYRRMDVVFRVMNDGVAFRYTLYGISKLGNRQITKELTGYSLPESSILWIPDFAYENQGKSYKSSQEGIFVKTPVKSIKTDIHAGLPGLIKVDENNWMAITEANLDNYPAFYLGRSKEAKEGYLMLDTKLTPIWGEDENGVKARFDEAANSSWRVIMIGHNPGKFIESEIIRSLNPDCALKNTEWIKPGMAAWDHWWSGEVKMEQNVIKQYIDLADKEKWPYMLIDWTWYGEFNNPKADITKVAPQLNMPEIIQYANSKNVDIWLWLRCEDANNNDQYKQAFPLYHKWGIKGVKIDFMDRDDQDMVNWYRRIIKATAENELMLDLHGAYKPDGIERTYPHMLTREGVMGGEYYKFSDKMTPEHNVTLAYTRLLAGQMDYTPGGFLNVTQKQFKQQSPTLVSNTRAAELAKFVVYESPFMCFCEYPDNVYGQVGEDFLQKVPTTWDNIKFLGGTPDTYIALAKKTGEQWYVGIINNSQQRTINLDLSFLSQGNYRLEFWKDGKKANSVATDCEHKIIKISSAKALNVKLANAGGYVCVISRL</sequence>
<feature type="domain" description="Glycosyl-hydrolase 97 catalytic" evidence="6">
    <location>
        <begin position="325"/>
        <end position="471"/>
    </location>
</feature>
<accession>A0AA90VI80</accession>
<evidence type="ECO:0000259" key="6">
    <source>
        <dbReference type="Pfam" id="PF10566"/>
    </source>
</evidence>
<name>A0AA90VI80_9BACT</name>
<evidence type="ECO:0000256" key="3">
    <source>
        <dbReference type="ARBA" id="ARBA00022801"/>
    </source>
</evidence>
<dbReference type="PANTHER" id="PTHR35803:SF2">
    <property type="entry name" value="RETAINING ALPHA-GALACTOSIDASE"/>
    <property type="match status" value="1"/>
</dbReference>
<evidence type="ECO:0000256" key="2">
    <source>
        <dbReference type="ARBA" id="ARBA00011245"/>
    </source>
</evidence>
<comment type="cofactor">
    <cofactor evidence="1">
        <name>Ca(2+)</name>
        <dbReference type="ChEBI" id="CHEBI:29108"/>
    </cofactor>
</comment>
<protein>
    <submittedName>
        <fullName evidence="9">Glycoside hydrolase family 97 protein</fullName>
    </submittedName>
</protein>
<dbReference type="InterPro" id="IPR017853">
    <property type="entry name" value="GH"/>
</dbReference>
<comment type="subunit">
    <text evidence="2">Monomer.</text>
</comment>
<dbReference type="InterPro" id="IPR029486">
    <property type="entry name" value="GH97_N"/>
</dbReference>
<dbReference type="InterPro" id="IPR013780">
    <property type="entry name" value="Glyco_hydro_b"/>
</dbReference>
<dbReference type="InterPro" id="IPR014718">
    <property type="entry name" value="GH-type_carb-bd"/>
</dbReference>
<evidence type="ECO:0000256" key="4">
    <source>
        <dbReference type="ARBA" id="ARBA00022837"/>
    </source>
</evidence>
<evidence type="ECO:0000259" key="7">
    <source>
        <dbReference type="Pfam" id="PF14508"/>
    </source>
</evidence>
<dbReference type="InterPro" id="IPR019563">
    <property type="entry name" value="GH97_catalytic"/>
</dbReference>
<dbReference type="SUPFAM" id="SSF51445">
    <property type="entry name" value="(Trans)glycosidases"/>
    <property type="match status" value="1"/>
</dbReference>
<dbReference type="Gene3D" id="2.70.98.10">
    <property type="match status" value="1"/>
</dbReference>
<dbReference type="Gene3D" id="3.20.20.70">
    <property type="entry name" value="Aldolase class I"/>
    <property type="match status" value="1"/>
</dbReference>
<dbReference type="AlphaFoldDB" id="A0AA90VI80"/>
<feature type="domain" description="Glycosyl-hydrolase 97 N-terminal" evidence="7">
    <location>
        <begin position="34"/>
        <end position="299"/>
    </location>
</feature>
<dbReference type="Pfam" id="PF10566">
    <property type="entry name" value="Glyco_hydro_97"/>
    <property type="match status" value="1"/>
</dbReference>
<proteinExistence type="predicted"/>
<reference evidence="10" key="1">
    <citation type="submission" date="2019-09" db="EMBL/GenBank/DDBJ databases">
        <title>Distinct polysaccharide growth profiles of human intestinal Prevotella copri isolates.</title>
        <authorList>
            <person name="Fehlner-Peach H."/>
            <person name="Magnabosco C."/>
            <person name="Raghavan V."/>
            <person name="Scher J.U."/>
            <person name="Tett A."/>
            <person name="Cox L.M."/>
            <person name="Gottsegen C."/>
            <person name="Watters A."/>
            <person name="Wiltshire- Gordon J.D."/>
            <person name="Segata N."/>
            <person name="Bonneau R."/>
            <person name="Littman D.R."/>
        </authorList>
    </citation>
    <scope>NUCLEOTIDE SEQUENCE [LARGE SCALE GENOMIC DNA]</scope>
    <source>
        <strain evidence="10">iA624</strain>
    </source>
</reference>
<dbReference type="InterPro" id="IPR052720">
    <property type="entry name" value="Glycosyl_hydrolase_97"/>
</dbReference>
<dbReference type="Pfam" id="PF14508">
    <property type="entry name" value="GH97_N"/>
    <property type="match status" value="1"/>
</dbReference>
<evidence type="ECO:0000313" key="9">
    <source>
        <dbReference type="EMBL" id="MQO11084.1"/>
    </source>
</evidence>
<gene>
    <name evidence="9" type="ORF">F7D57_15525</name>
</gene>
<keyword evidence="3 9" id="KW-0378">Hydrolase</keyword>